<organism evidence="8 9">
    <name type="scientific">Xylona heveae (strain CBS 132557 / TC161)</name>
    <dbReference type="NCBI Taxonomy" id="1328760"/>
    <lineage>
        <taxon>Eukaryota</taxon>
        <taxon>Fungi</taxon>
        <taxon>Dikarya</taxon>
        <taxon>Ascomycota</taxon>
        <taxon>Pezizomycotina</taxon>
        <taxon>Xylonomycetes</taxon>
        <taxon>Xylonales</taxon>
        <taxon>Xylonaceae</taxon>
        <taxon>Xylona</taxon>
    </lineage>
</organism>
<keyword evidence="4" id="KW-0560">Oxidoreductase</keyword>
<dbReference type="EMBL" id="KV407464">
    <property type="protein sequence ID" value="KZF19901.1"/>
    <property type="molecule type" value="Genomic_DNA"/>
</dbReference>
<dbReference type="Proteomes" id="UP000076632">
    <property type="component" value="Unassembled WGS sequence"/>
</dbReference>
<reference evidence="8 9" key="1">
    <citation type="journal article" date="2016" name="Fungal Biol.">
        <title>The genome of Xylona heveae provides a window into fungal endophytism.</title>
        <authorList>
            <person name="Gazis R."/>
            <person name="Kuo A."/>
            <person name="Riley R."/>
            <person name="LaButti K."/>
            <person name="Lipzen A."/>
            <person name="Lin J."/>
            <person name="Amirebrahimi M."/>
            <person name="Hesse C.N."/>
            <person name="Spatafora J.W."/>
            <person name="Henrissat B."/>
            <person name="Hainaut M."/>
            <person name="Grigoriev I.V."/>
            <person name="Hibbett D.S."/>
        </authorList>
    </citation>
    <scope>NUCLEOTIDE SEQUENCE [LARGE SCALE GENOMIC DNA]</scope>
    <source>
        <strain evidence="8 9">TC161</strain>
    </source>
</reference>
<sequence>MRRAISFILERTRSSDSQPGRASPPTYYDDDFTAPTPAVARKNLDSAFKQYGQVLLSSTHRRPESSGSDDSSLVKDFGSSSLLDDLRYLGIQDVETIFDLIKAKKAHESNDKTYLMERIIQLAAELPSHSKSGLTLTNNFVKELWDDLQHPPQMFLGDKYAYRQADGSHNNVLHPQLGAANTPYARTVRPQTVGGPLPDPGVLFDSLMARKNYEEHPTKISSMLFYLASVIVHDIFRTDHLDHNNSKTSSYLELSPLYGSNQAEQDSIRTFSDGKLKPDCFTETRLLAFPPGVGCLLIMFNRSHNYVAEQLAAINEGGRFNKPSERLDAESRERAYRKYDNDLFQTARLVVCGLYVNIILLDYVRVILNINRTDSLWHLDPRADTGDGSPVGIGNQVSVEFNLLYRWHSAMSQQDEKWTEELYEKLFPGRKPSEVSMHEFLRTLGKMQHSLSKDPIERDFAGLKRQTNGRFDDDDLVKILTESIEDCAGSFGANRVPTVLKAVEILGIQQARQWGVASLNEFRKFFRLKPYETFEEINPDPYVAEQLRHLYQHPDFVELYPGLVVEEAKKPMVPGSGLCPSFTVSRAILSDAVALVRGDRFYTVDYHPRKLTNWGYNEVHYDTNVDQGCMFYKLFLRAFPNHFRHDSIYAHFPLTIPSENKIIMTDLGQASNYSWDRPARMPQSQTITSYTGARFILDGHQSVNDTWKGAMEGLLEEKAEKAALSRALMAKNQEFPSPEDCYPCIKRFFENVTINLLRRNCYKIAGISQVDVCKDIGNPAQVRFCAEIFGLPLKTDKQPNGLYSEEELFAILSLIYAVTFVDLESGEVFSTRQATRSVAKDLGSLVEGYVRAVYKYERSTDNSKPSNIRGCGASLIRRMLSRGLHPRVIALSEILPAASSIVSNQGRMFAEALDFYLSEEGRAHLPELQRLSKLDTAEADEQILHYGLEGSRLATSARVQRETTSGFGFYEVSKLRHSATSSRIVIDMAKVCRDNRAFADADQVRLDRPLEAYIHLNCGPHALFLTKIAAIALTTMLKTIFRLDNLRRAPGQQGELNRIKRAGGSDMYMSEDYGRYFAYPTSMKINWDGEIE</sequence>
<dbReference type="GO" id="GO:0020037">
    <property type="term" value="F:heme binding"/>
    <property type="evidence" value="ECO:0007669"/>
    <property type="project" value="InterPro"/>
</dbReference>
<keyword evidence="1 6" id="KW-0349">Heme</keyword>
<dbReference type="GeneID" id="28900576"/>
<dbReference type="GO" id="GO:0004601">
    <property type="term" value="F:peroxidase activity"/>
    <property type="evidence" value="ECO:0007669"/>
    <property type="project" value="UniProtKB-KW"/>
</dbReference>
<evidence type="ECO:0000256" key="7">
    <source>
        <dbReference type="SAM" id="MobiDB-lite"/>
    </source>
</evidence>
<dbReference type="PANTHER" id="PTHR11903">
    <property type="entry name" value="PROSTAGLANDIN G/H SYNTHASE"/>
    <property type="match status" value="1"/>
</dbReference>
<dbReference type="Gene3D" id="1.10.640.10">
    <property type="entry name" value="Haem peroxidase domain superfamily, animal type"/>
    <property type="match status" value="1"/>
</dbReference>
<name>A0A165A3H6_XYLHT</name>
<evidence type="ECO:0000256" key="3">
    <source>
        <dbReference type="ARBA" id="ARBA00022964"/>
    </source>
</evidence>
<dbReference type="GO" id="GO:0006979">
    <property type="term" value="P:response to oxidative stress"/>
    <property type="evidence" value="ECO:0007669"/>
    <property type="project" value="InterPro"/>
</dbReference>
<dbReference type="PANTHER" id="PTHR11903:SF37">
    <property type="entry name" value="PSI-PRODUCING OXYGENASE A"/>
    <property type="match status" value="1"/>
</dbReference>
<dbReference type="GO" id="GO:0005506">
    <property type="term" value="F:iron ion binding"/>
    <property type="evidence" value="ECO:0007669"/>
    <property type="project" value="InterPro"/>
</dbReference>
<dbReference type="AlphaFoldDB" id="A0A165A3H6"/>
<feature type="binding site" description="axial binding residue" evidence="6">
    <location>
        <position position="408"/>
    </location>
    <ligand>
        <name>heme b</name>
        <dbReference type="ChEBI" id="CHEBI:60344"/>
    </ligand>
    <ligandPart>
        <name>Fe</name>
        <dbReference type="ChEBI" id="CHEBI:18248"/>
    </ligandPart>
</feature>
<proteinExistence type="predicted"/>
<evidence type="ECO:0000256" key="2">
    <source>
        <dbReference type="ARBA" id="ARBA00022723"/>
    </source>
</evidence>
<evidence type="ECO:0000256" key="6">
    <source>
        <dbReference type="PIRSR" id="PIRSR619791-2"/>
    </source>
</evidence>
<protein>
    <submittedName>
        <fullName evidence="8">Heme peroxidase</fullName>
    </submittedName>
</protein>
<dbReference type="GO" id="GO:0004497">
    <property type="term" value="F:monooxygenase activity"/>
    <property type="evidence" value="ECO:0007669"/>
    <property type="project" value="InterPro"/>
</dbReference>
<dbReference type="CDD" id="cd20612">
    <property type="entry name" value="CYP_LDS-like_C"/>
    <property type="match status" value="1"/>
</dbReference>
<dbReference type="RefSeq" id="XP_018185456.1">
    <property type="nucleotide sequence ID" value="XM_018335439.1"/>
</dbReference>
<keyword evidence="2 6" id="KW-0479">Metal-binding</keyword>
<accession>A0A165A3H6</accession>
<dbReference type="InterPro" id="IPR050783">
    <property type="entry name" value="Oxylipin_biosynth_metab"/>
</dbReference>
<evidence type="ECO:0000256" key="4">
    <source>
        <dbReference type="ARBA" id="ARBA00023002"/>
    </source>
</evidence>
<keyword evidence="3" id="KW-0223">Dioxygenase</keyword>
<evidence type="ECO:0000313" key="9">
    <source>
        <dbReference type="Proteomes" id="UP000076632"/>
    </source>
</evidence>
<gene>
    <name evidence="8" type="ORF">L228DRAFT_270671</name>
</gene>
<dbReference type="InterPro" id="IPR036396">
    <property type="entry name" value="Cyt_P450_sf"/>
</dbReference>
<dbReference type="GO" id="GO:0006631">
    <property type="term" value="P:fatty acid metabolic process"/>
    <property type="evidence" value="ECO:0007669"/>
    <property type="project" value="UniProtKB-ARBA"/>
</dbReference>
<keyword evidence="9" id="KW-1185">Reference proteome</keyword>
<dbReference type="PRINTS" id="PR00457">
    <property type="entry name" value="ANPEROXIDASE"/>
</dbReference>
<keyword evidence="8" id="KW-0575">Peroxidase</keyword>
<dbReference type="Gene3D" id="1.10.630.10">
    <property type="entry name" value="Cytochrome P450"/>
    <property type="match status" value="1"/>
</dbReference>
<dbReference type="SUPFAM" id="SSF48113">
    <property type="entry name" value="Heme-dependent peroxidases"/>
    <property type="match status" value="1"/>
</dbReference>
<dbReference type="OMA" id="NTEYART"/>
<evidence type="ECO:0000256" key="1">
    <source>
        <dbReference type="ARBA" id="ARBA00022617"/>
    </source>
</evidence>
<dbReference type="InterPro" id="IPR010255">
    <property type="entry name" value="Haem_peroxidase_sf"/>
</dbReference>
<evidence type="ECO:0000256" key="5">
    <source>
        <dbReference type="ARBA" id="ARBA00023004"/>
    </source>
</evidence>
<dbReference type="Pfam" id="PF03098">
    <property type="entry name" value="An_peroxidase"/>
    <property type="match status" value="2"/>
</dbReference>
<keyword evidence="5 6" id="KW-0408">Iron</keyword>
<dbReference type="InterPro" id="IPR037120">
    <property type="entry name" value="Haem_peroxidase_sf_animal"/>
</dbReference>
<evidence type="ECO:0000313" key="8">
    <source>
        <dbReference type="EMBL" id="KZF19901.1"/>
    </source>
</evidence>
<dbReference type="GO" id="GO:0016705">
    <property type="term" value="F:oxidoreductase activity, acting on paired donors, with incorporation or reduction of molecular oxygen"/>
    <property type="evidence" value="ECO:0007669"/>
    <property type="project" value="InterPro"/>
</dbReference>
<dbReference type="InterPro" id="IPR034812">
    <property type="entry name" value="Ppo-like_N"/>
</dbReference>
<dbReference type="InParanoid" id="A0A165A3H6"/>
<dbReference type="CDD" id="cd09817">
    <property type="entry name" value="linoleate_diol_synthase_like"/>
    <property type="match status" value="1"/>
</dbReference>
<dbReference type="OrthoDB" id="823504at2759"/>
<dbReference type="STRING" id="1328760.A0A165A3H6"/>
<feature type="region of interest" description="Disordered" evidence="7">
    <location>
        <begin position="10"/>
        <end position="34"/>
    </location>
</feature>
<dbReference type="GO" id="GO:0051213">
    <property type="term" value="F:dioxygenase activity"/>
    <property type="evidence" value="ECO:0007669"/>
    <property type="project" value="UniProtKB-KW"/>
</dbReference>
<dbReference type="PROSITE" id="PS50292">
    <property type="entry name" value="PEROXIDASE_3"/>
    <property type="match status" value="1"/>
</dbReference>
<dbReference type="InterPro" id="IPR019791">
    <property type="entry name" value="Haem_peroxidase_animal"/>
</dbReference>